<evidence type="ECO:0000256" key="1">
    <source>
        <dbReference type="ARBA" id="ARBA00022527"/>
    </source>
</evidence>
<dbReference type="PROSITE" id="PS51158">
    <property type="entry name" value="ALPHA_KINASE"/>
    <property type="match status" value="1"/>
</dbReference>
<gene>
    <name evidence="8" type="ORF">AGOR_G00009770</name>
</gene>
<dbReference type="SUPFAM" id="SSF56112">
    <property type="entry name" value="Protein kinase-like (PK-like)"/>
    <property type="match status" value="1"/>
</dbReference>
<evidence type="ECO:0000256" key="2">
    <source>
        <dbReference type="ARBA" id="ARBA00022679"/>
    </source>
</evidence>
<sequence>MYQCCLSCPLGTLTSEFHLTSDVLIELIPCQNHTVEVVEGVSEDVKCAPLLFKDDFLSEQYFGENQPASIMTEQIHFGEGMHRRAFRTKLVGGMQPTFTAGHPCVLKVHNVVSQGTKKNEDLIHKNYNLAAEECYVQNTAREYIKAYTSVAKTTEEFGEVPEIIPIFLVHRPSNDIPYATLEEELMGDFVKYSVKDGKEINLTRRDSEAGQKCCAFQHWVYHNTEGNLLVTDMQGVGMKLTDVGIATPKKGYKGFKGNCATSFIDQFKALHQCNKFCELLGLKSIQPSLSKPKRTATAPKPKPQPQAKKKPFVFNLKSKS</sequence>
<keyword evidence="2" id="KW-0808">Transferase</keyword>
<reference evidence="8" key="1">
    <citation type="submission" date="2021-01" db="EMBL/GenBank/DDBJ databases">
        <authorList>
            <person name="Zahm M."/>
            <person name="Roques C."/>
            <person name="Cabau C."/>
            <person name="Klopp C."/>
            <person name="Donnadieu C."/>
            <person name="Jouanno E."/>
            <person name="Lampietro C."/>
            <person name="Louis A."/>
            <person name="Herpin A."/>
            <person name="Echchiki A."/>
            <person name="Berthelot C."/>
            <person name="Parey E."/>
            <person name="Roest-Crollius H."/>
            <person name="Braasch I."/>
            <person name="Postlethwait J."/>
            <person name="Bobe J."/>
            <person name="Montfort J."/>
            <person name="Bouchez O."/>
            <person name="Begum T."/>
            <person name="Mejri S."/>
            <person name="Adams A."/>
            <person name="Chen W.-J."/>
            <person name="Guiguen Y."/>
        </authorList>
    </citation>
    <scope>NUCLEOTIDE SEQUENCE</scope>
    <source>
        <tissue evidence="8">Blood</tissue>
    </source>
</reference>
<evidence type="ECO:0000256" key="5">
    <source>
        <dbReference type="ARBA" id="ARBA00023319"/>
    </source>
</evidence>
<feature type="region of interest" description="Disordered" evidence="6">
    <location>
        <begin position="290"/>
        <end position="320"/>
    </location>
</feature>
<dbReference type="PANTHER" id="PTHR47091:SF2">
    <property type="entry name" value="ALPHA-PROTEIN KINASE 2"/>
    <property type="match status" value="1"/>
</dbReference>
<keyword evidence="3" id="KW-0418">Kinase</keyword>
<keyword evidence="1" id="KW-0723">Serine/threonine-protein kinase</keyword>
<dbReference type="PANTHER" id="PTHR47091">
    <property type="entry name" value="ALPHA-PROTEIN KINASE 2-RELATED"/>
    <property type="match status" value="1"/>
</dbReference>
<evidence type="ECO:0000256" key="4">
    <source>
        <dbReference type="ARBA" id="ARBA00023157"/>
    </source>
</evidence>
<name>A0A8T3E973_9TELE</name>
<dbReference type="OrthoDB" id="301415at2759"/>
<dbReference type="InterPro" id="IPR004166">
    <property type="entry name" value="a-kinase_dom"/>
</dbReference>
<dbReference type="GO" id="GO:0004674">
    <property type="term" value="F:protein serine/threonine kinase activity"/>
    <property type="evidence" value="ECO:0007669"/>
    <property type="project" value="UniProtKB-KW"/>
</dbReference>
<keyword evidence="4" id="KW-1015">Disulfide bond</keyword>
<keyword evidence="5" id="KW-0393">Immunoglobulin domain</keyword>
<dbReference type="GO" id="GO:0005524">
    <property type="term" value="F:ATP binding"/>
    <property type="evidence" value="ECO:0007669"/>
    <property type="project" value="InterPro"/>
</dbReference>
<accession>A0A8T3E973</accession>
<dbReference type="Pfam" id="PF02816">
    <property type="entry name" value="Alpha_kinase"/>
    <property type="match status" value="1"/>
</dbReference>
<organism evidence="8 9">
    <name type="scientific">Albula goreensis</name>
    <dbReference type="NCBI Taxonomy" id="1534307"/>
    <lineage>
        <taxon>Eukaryota</taxon>
        <taxon>Metazoa</taxon>
        <taxon>Chordata</taxon>
        <taxon>Craniata</taxon>
        <taxon>Vertebrata</taxon>
        <taxon>Euteleostomi</taxon>
        <taxon>Actinopterygii</taxon>
        <taxon>Neopterygii</taxon>
        <taxon>Teleostei</taxon>
        <taxon>Albuliformes</taxon>
        <taxon>Albulidae</taxon>
        <taxon>Albula</taxon>
    </lineage>
</organism>
<dbReference type="Proteomes" id="UP000829720">
    <property type="component" value="Unassembled WGS sequence"/>
</dbReference>
<proteinExistence type="predicted"/>
<evidence type="ECO:0000256" key="3">
    <source>
        <dbReference type="ARBA" id="ARBA00022777"/>
    </source>
</evidence>
<evidence type="ECO:0000256" key="6">
    <source>
        <dbReference type="SAM" id="MobiDB-lite"/>
    </source>
</evidence>
<dbReference type="EMBL" id="JAERUA010000001">
    <property type="protein sequence ID" value="KAI1904836.1"/>
    <property type="molecule type" value="Genomic_DNA"/>
</dbReference>
<evidence type="ECO:0000313" key="8">
    <source>
        <dbReference type="EMBL" id="KAI1904836.1"/>
    </source>
</evidence>
<keyword evidence="9" id="KW-1185">Reference proteome</keyword>
<protein>
    <recommendedName>
        <fullName evidence="7">Alpha-type protein kinase domain-containing protein</fullName>
    </recommendedName>
</protein>
<comment type="caution">
    <text evidence="8">The sequence shown here is derived from an EMBL/GenBank/DDBJ whole genome shotgun (WGS) entry which is preliminary data.</text>
</comment>
<evidence type="ECO:0000313" key="9">
    <source>
        <dbReference type="Proteomes" id="UP000829720"/>
    </source>
</evidence>
<feature type="domain" description="Alpha-type protein kinase" evidence="7">
    <location>
        <begin position="53"/>
        <end position="285"/>
    </location>
</feature>
<evidence type="ECO:0000259" key="7">
    <source>
        <dbReference type="PROSITE" id="PS51158"/>
    </source>
</evidence>
<dbReference type="Gene3D" id="3.20.200.10">
    <property type="entry name" value="MHCK/EF2 kinase"/>
    <property type="match status" value="1"/>
</dbReference>
<dbReference type="InterPro" id="IPR011009">
    <property type="entry name" value="Kinase-like_dom_sf"/>
</dbReference>
<dbReference type="SMART" id="SM00811">
    <property type="entry name" value="Alpha_kinase"/>
    <property type="match status" value="1"/>
</dbReference>
<dbReference type="AlphaFoldDB" id="A0A8T3E973"/>